<accession>A0A645BY12</accession>
<name>A0A645BY12_9ZZZZ</name>
<protein>
    <submittedName>
        <fullName evidence="1">Uncharacterized protein</fullName>
    </submittedName>
</protein>
<dbReference type="AlphaFoldDB" id="A0A645BY12"/>
<gene>
    <name evidence="1" type="ORF">SDC9_114929</name>
</gene>
<organism evidence="1">
    <name type="scientific">bioreactor metagenome</name>
    <dbReference type="NCBI Taxonomy" id="1076179"/>
    <lineage>
        <taxon>unclassified sequences</taxon>
        <taxon>metagenomes</taxon>
        <taxon>ecological metagenomes</taxon>
    </lineage>
</organism>
<dbReference type="EMBL" id="VSSQ01022011">
    <property type="protein sequence ID" value="MPM68003.1"/>
    <property type="molecule type" value="Genomic_DNA"/>
</dbReference>
<evidence type="ECO:0000313" key="1">
    <source>
        <dbReference type="EMBL" id="MPM68003.1"/>
    </source>
</evidence>
<proteinExistence type="predicted"/>
<comment type="caution">
    <text evidence="1">The sequence shown here is derived from an EMBL/GenBank/DDBJ whole genome shotgun (WGS) entry which is preliminary data.</text>
</comment>
<sequence>MLGEMGYANHYEFLGKDKPGYLIIKLKNREWRYDFVLKQVLRASSF</sequence>
<reference evidence="1" key="1">
    <citation type="submission" date="2019-08" db="EMBL/GenBank/DDBJ databases">
        <authorList>
            <person name="Kucharzyk K."/>
            <person name="Murdoch R.W."/>
            <person name="Higgins S."/>
            <person name="Loffler F."/>
        </authorList>
    </citation>
    <scope>NUCLEOTIDE SEQUENCE</scope>
</reference>